<dbReference type="PANTHER" id="PTHR35936:SF17">
    <property type="entry name" value="ARGININE-BINDING EXTRACELLULAR PROTEIN ARTP"/>
    <property type="match status" value="1"/>
</dbReference>
<evidence type="ECO:0000256" key="1">
    <source>
        <dbReference type="ARBA" id="ARBA00004196"/>
    </source>
</evidence>
<organism evidence="7 8">
    <name type="scientific">Sphaerimonospora cavernae</name>
    <dbReference type="NCBI Taxonomy" id="1740611"/>
    <lineage>
        <taxon>Bacteria</taxon>
        <taxon>Bacillati</taxon>
        <taxon>Actinomycetota</taxon>
        <taxon>Actinomycetes</taxon>
        <taxon>Streptosporangiales</taxon>
        <taxon>Streptosporangiaceae</taxon>
        <taxon>Sphaerimonospora</taxon>
    </lineage>
</organism>
<dbReference type="SUPFAM" id="SSF53850">
    <property type="entry name" value="Periplasmic binding protein-like II"/>
    <property type="match status" value="1"/>
</dbReference>
<evidence type="ECO:0000259" key="6">
    <source>
        <dbReference type="SMART" id="SM00062"/>
    </source>
</evidence>
<keyword evidence="8" id="KW-1185">Reference proteome</keyword>
<gene>
    <name evidence="7" type="ORF">ACFHYQ_08560</name>
</gene>
<protein>
    <submittedName>
        <fullName evidence="7">ABC transporter substrate-binding protein</fullName>
    </submittedName>
</protein>
<evidence type="ECO:0000313" key="8">
    <source>
        <dbReference type="Proteomes" id="UP001589870"/>
    </source>
</evidence>
<comment type="caution">
    <text evidence="7">The sequence shown here is derived from an EMBL/GenBank/DDBJ whole genome shotgun (WGS) entry which is preliminary data.</text>
</comment>
<keyword evidence="3" id="KW-0732">Signal</keyword>
<dbReference type="RefSeq" id="WP_394300560.1">
    <property type="nucleotide sequence ID" value="NZ_JBHMQT010000012.1"/>
</dbReference>
<dbReference type="InterPro" id="IPR018313">
    <property type="entry name" value="SBP_3_CS"/>
</dbReference>
<dbReference type="EMBL" id="JBHMQT010000012">
    <property type="protein sequence ID" value="MFC0862347.1"/>
    <property type="molecule type" value="Genomic_DNA"/>
</dbReference>
<dbReference type="SMART" id="SM00062">
    <property type="entry name" value="PBPb"/>
    <property type="match status" value="1"/>
</dbReference>
<comment type="similarity">
    <text evidence="2 4">Belongs to the bacterial solute-binding protein 3 family.</text>
</comment>
<accession>A0ABV6U1L2</accession>
<evidence type="ECO:0000256" key="4">
    <source>
        <dbReference type="RuleBase" id="RU003744"/>
    </source>
</evidence>
<dbReference type="Pfam" id="PF00497">
    <property type="entry name" value="SBP_bac_3"/>
    <property type="match status" value="1"/>
</dbReference>
<sequence>MAIVLTGCGSSESSSGGGAAASGAPADSKKAGDLNICADLGYPPMTFMKDNNPAGFDVDLANALAAKMGVQAKFQQTGFPNIIAALQSGKCDAIMNGMNGTPARGEQIAMIPYLEDGHGFAVAKDNPKNITGLDDLTGKRVATQLGSSNQEFLEEQSKSMVDQGKEPIEIVSFPQDTAAFAALGTGKVDAFFQDLVVLGYYGLTHPDKISIANVSANKQTVVIGTRKNDTDLIDSLTKSLDELYQDGTVSQIAKTWGIPDINLLKSPDTAG</sequence>
<evidence type="ECO:0000256" key="2">
    <source>
        <dbReference type="ARBA" id="ARBA00010333"/>
    </source>
</evidence>
<feature type="domain" description="Solute-binding protein family 3/N-terminal" evidence="6">
    <location>
        <begin position="33"/>
        <end position="260"/>
    </location>
</feature>
<dbReference type="InterPro" id="IPR001638">
    <property type="entry name" value="Solute-binding_3/MltF_N"/>
</dbReference>
<dbReference type="PANTHER" id="PTHR35936">
    <property type="entry name" value="MEMBRANE-BOUND LYTIC MUREIN TRANSGLYCOSYLASE F"/>
    <property type="match status" value="1"/>
</dbReference>
<evidence type="ECO:0000256" key="5">
    <source>
        <dbReference type="SAM" id="MobiDB-lite"/>
    </source>
</evidence>
<evidence type="ECO:0000313" key="7">
    <source>
        <dbReference type="EMBL" id="MFC0862347.1"/>
    </source>
</evidence>
<dbReference type="Gene3D" id="3.40.190.10">
    <property type="entry name" value="Periplasmic binding protein-like II"/>
    <property type="match status" value="2"/>
</dbReference>
<feature type="region of interest" description="Disordered" evidence="5">
    <location>
        <begin position="8"/>
        <end position="29"/>
    </location>
</feature>
<evidence type="ECO:0000256" key="3">
    <source>
        <dbReference type="ARBA" id="ARBA00022729"/>
    </source>
</evidence>
<dbReference type="PROSITE" id="PS01039">
    <property type="entry name" value="SBP_BACTERIAL_3"/>
    <property type="match status" value="1"/>
</dbReference>
<name>A0ABV6U1L2_9ACTN</name>
<proteinExistence type="inferred from homology"/>
<dbReference type="Proteomes" id="UP001589870">
    <property type="component" value="Unassembled WGS sequence"/>
</dbReference>
<reference evidence="7 8" key="1">
    <citation type="submission" date="2024-09" db="EMBL/GenBank/DDBJ databases">
        <authorList>
            <person name="Sun Q."/>
            <person name="Mori K."/>
        </authorList>
    </citation>
    <scope>NUCLEOTIDE SEQUENCE [LARGE SCALE GENOMIC DNA]</scope>
    <source>
        <strain evidence="7 8">TBRC 1851</strain>
    </source>
</reference>
<comment type="subcellular location">
    <subcellularLocation>
        <location evidence="1">Cell envelope</location>
    </subcellularLocation>
</comment>
<dbReference type="CDD" id="cd01004">
    <property type="entry name" value="PBP2_MidA_like"/>
    <property type="match status" value="1"/>
</dbReference>